<gene>
    <name evidence="2" type="ORF">QJS35_00915</name>
</gene>
<protein>
    <submittedName>
        <fullName evidence="2">DUF4157 domain-containing protein</fullName>
    </submittedName>
</protein>
<evidence type="ECO:0000313" key="2">
    <source>
        <dbReference type="EMBL" id="MEQ4480946.1"/>
    </source>
</evidence>
<organism evidence="2 3">
    <name type="scientific">Cohnella silvisoli</name>
    <dbReference type="NCBI Taxonomy" id="2873699"/>
    <lineage>
        <taxon>Bacteria</taxon>
        <taxon>Bacillati</taxon>
        <taxon>Bacillota</taxon>
        <taxon>Bacilli</taxon>
        <taxon>Bacillales</taxon>
        <taxon>Paenibacillaceae</taxon>
        <taxon>Cohnella</taxon>
    </lineage>
</organism>
<evidence type="ECO:0000313" key="3">
    <source>
        <dbReference type="Proteomes" id="UP001493487"/>
    </source>
</evidence>
<dbReference type="Proteomes" id="UP001493487">
    <property type="component" value="Unassembled WGS sequence"/>
</dbReference>
<reference evidence="2 3" key="1">
    <citation type="journal article" date="2023" name="Genome Announc.">
        <title>Pan-Genome Analyses of the Genus Cohnella and Proposal of the Novel Species Cohnella silvisoli sp. nov., Isolated from Forest Soil.</title>
        <authorList>
            <person name="Wang C."/>
            <person name="Mao L."/>
            <person name="Bao G."/>
            <person name="Zhu H."/>
        </authorList>
    </citation>
    <scope>NUCLEOTIDE SEQUENCE [LARGE SCALE GENOMIC DNA]</scope>
    <source>
        <strain evidence="2 3">NL03-T5-1</strain>
    </source>
</reference>
<name>A0ABV1KLF4_9BACL</name>
<proteinExistence type="predicted"/>
<dbReference type="InterPro" id="IPR025295">
    <property type="entry name" value="eCIS_core_dom"/>
</dbReference>
<evidence type="ECO:0000259" key="1">
    <source>
        <dbReference type="Pfam" id="PF13699"/>
    </source>
</evidence>
<accession>A0ABV1KLF4</accession>
<sequence length="86" mass="9455">MTQPQKNNTGLPARLPNHAKIQSMFDSEDGAKVHYNSDKPAQLQAHAYAQGSDIHVGAGQEQHLPHEAWHAVQQKQGRVQPTTPQA</sequence>
<dbReference type="Pfam" id="PF13699">
    <property type="entry name" value="eCIS_core"/>
    <property type="match status" value="1"/>
</dbReference>
<dbReference type="EMBL" id="JASKHM010000001">
    <property type="protein sequence ID" value="MEQ4480946.1"/>
    <property type="molecule type" value="Genomic_DNA"/>
</dbReference>
<comment type="caution">
    <text evidence="2">The sequence shown here is derived from an EMBL/GenBank/DDBJ whole genome shotgun (WGS) entry which is preliminary data.</text>
</comment>
<feature type="domain" description="eCIS core" evidence="1">
    <location>
        <begin position="20"/>
        <end position="77"/>
    </location>
</feature>
<keyword evidence="3" id="KW-1185">Reference proteome</keyword>
<dbReference type="RefSeq" id="WP_232182930.1">
    <property type="nucleotide sequence ID" value="NZ_JAIOAP010000001.1"/>
</dbReference>